<name>A0AAV1ZLT3_9ARAC</name>
<proteinExistence type="predicted"/>
<protein>
    <submittedName>
        <fullName evidence="1">Uncharacterized protein</fullName>
    </submittedName>
</protein>
<gene>
    <name evidence="1" type="ORF">LARSCL_LOCUS6545</name>
</gene>
<accession>A0AAV1ZLT3</accession>
<dbReference type="EMBL" id="CAXIEN010000063">
    <property type="protein sequence ID" value="CAL1272715.1"/>
    <property type="molecule type" value="Genomic_DNA"/>
</dbReference>
<comment type="caution">
    <text evidence="1">The sequence shown here is derived from an EMBL/GenBank/DDBJ whole genome shotgun (WGS) entry which is preliminary data.</text>
</comment>
<evidence type="ECO:0000313" key="2">
    <source>
        <dbReference type="Proteomes" id="UP001497382"/>
    </source>
</evidence>
<evidence type="ECO:0000313" key="1">
    <source>
        <dbReference type="EMBL" id="CAL1272715.1"/>
    </source>
</evidence>
<sequence length="55" mass="6630">MILDYYQMEIKNLLKGSVEERGLRRKNKKEEKRDERAIQEAAKVIYQDGEREESD</sequence>
<dbReference type="AlphaFoldDB" id="A0AAV1ZLT3"/>
<organism evidence="1 2">
    <name type="scientific">Larinioides sclopetarius</name>
    <dbReference type="NCBI Taxonomy" id="280406"/>
    <lineage>
        <taxon>Eukaryota</taxon>
        <taxon>Metazoa</taxon>
        <taxon>Ecdysozoa</taxon>
        <taxon>Arthropoda</taxon>
        <taxon>Chelicerata</taxon>
        <taxon>Arachnida</taxon>
        <taxon>Araneae</taxon>
        <taxon>Araneomorphae</taxon>
        <taxon>Entelegynae</taxon>
        <taxon>Araneoidea</taxon>
        <taxon>Araneidae</taxon>
        <taxon>Larinioides</taxon>
    </lineage>
</organism>
<keyword evidence="2" id="KW-1185">Reference proteome</keyword>
<dbReference type="Proteomes" id="UP001497382">
    <property type="component" value="Unassembled WGS sequence"/>
</dbReference>
<reference evidence="1 2" key="1">
    <citation type="submission" date="2024-04" db="EMBL/GenBank/DDBJ databases">
        <authorList>
            <person name="Rising A."/>
            <person name="Reimegard J."/>
            <person name="Sonavane S."/>
            <person name="Akerstrom W."/>
            <person name="Nylinder S."/>
            <person name="Hedman E."/>
            <person name="Kallberg Y."/>
        </authorList>
    </citation>
    <scope>NUCLEOTIDE SEQUENCE [LARGE SCALE GENOMIC DNA]</scope>
</reference>